<organism evidence="6 7">
    <name type="scientific">Aureobasidium pullulans</name>
    <name type="common">Black yeast</name>
    <name type="synonym">Pullularia pullulans</name>
    <dbReference type="NCBI Taxonomy" id="5580"/>
    <lineage>
        <taxon>Eukaryota</taxon>
        <taxon>Fungi</taxon>
        <taxon>Dikarya</taxon>
        <taxon>Ascomycota</taxon>
        <taxon>Pezizomycotina</taxon>
        <taxon>Dothideomycetes</taxon>
        <taxon>Dothideomycetidae</taxon>
        <taxon>Dothideales</taxon>
        <taxon>Saccotheciaceae</taxon>
        <taxon>Aureobasidium</taxon>
    </lineage>
</organism>
<accession>A0A4S9B205</accession>
<dbReference type="Gene3D" id="3.90.25.10">
    <property type="entry name" value="UDP-galactose 4-epimerase, domain 1"/>
    <property type="match status" value="1"/>
</dbReference>
<dbReference type="Proteomes" id="UP000304928">
    <property type="component" value="Unassembled WGS sequence"/>
</dbReference>
<evidence type="ECO:0000256" key="3">
    <source>
        <dbReference type="ARBA" id="ARBA00022589"/>
    </source>
</evidence>
<dbReference type="GO" id="GO:0016491">
    <property type="term" value="F:oxidoreductase activity"/>
    <property type="evidence" value="ECO:0007669"/>
    <property type="project" value="UniProtKB-KW"/>
</dbReference>
<comment type="similarity">
    <text evidence="2">Belongs to the fgaFS/easG family.</text>
</comment>
<dbReference type="InterPro" id="IPR019901">
    <property type="entry name" value="Ergot_alkaloid_biosynthesis"/>
</dbReference>
<dbReference type="UniPathway" id="UPA00327"/>
<evidence type="ECO:0000313" key="6">
    <source>
        <dbReference type="EMBL" id="THW86715.1"/>
    </source>
</evidence>
<evidence type="ECO:0000256" key="2">
    <source>
        <dbReference type="ARBA" id="ARBA00005372"/>
    </source>
</evidence>
<evidence type="ECO:0000256" key="1">
    <source>
        <dbReference type="ARBA" id="ARBA00005107"/>
    </source>
</evidence>
<dbReference type="AlphaFoldDB" id="A0A4S9B205"/>
<keyword evidence="4" id="KW-0560">Oxidoreductase</keyword>
<dbReference type="Pfam" id="PF05368">
    <property type="entry name" value="NmrA"/>
    <property type="match status" value="1"/>
</dbReference>
<dbReference type="InterPro" id="IPR036291">
    <property type="entry name" value="NAD(P)-bd_dom_sf"/>
</dbReference>
<dbReference type="InterPro" id="IPR008030">
    <property type="entry name" value="NmrA-like"/>
</dbReference>
<dbReference type="PANTHER" id="PTHR43162">
    <property type="match status" value="1"/>
</dbReference>
<dbReference type="InterPro" id="IPR051604">
    <property type="entry name" value="Ergot_Alk_Oxidoreductase"/>
</dbReference>
<evidence type="ECO:0000256" key="4">
    <source>
        <dbReference type="ARBA" id="ARBA00023002"/>
    </source>
</evidence>
<evidence type="ECO:0000259" key="5">
    <source>
        <dbReference type="Pfam" id="PF05368"/>
    </source>
</evidence>
<dbReference type="SUPFAM" id="SSF51735">
    <property type="entry name" value="NAD(P)-binding Rossmann-fold domains"/>
    <property type="match status" value="1"/>
</dbReference>
<dbReference type="EMBL" id="QZAR01000143">
    <property type="protein sequence ID" value="THW86715.1"/>
    <property type="molecule type" value="Genomic_DNA"/>
</dbReference>
<dbReference type="GO" id="GO:0035835">
    <property type="term" value="P:indole alkaloid biosynthetic process"/>
    <property type="evidence" value="ECO:0007669"/>
    <property type="project" value="UniProtKB-UniPathway"/>
</dbReference>
<comment type="caution">
    <text evidence="6">The sequence shown here is derived from an EMBL/GenBank/DDBJ whole genome shotgun (WGS) entry which is preliminary data.</text>
</comment>
<dbReference type="NCBIfam" id="TIGR03649">
    <property type="entry name" value="ergot_EASG"/>
    <property type="match status" value="1"/>
</dbReference>
<evidence type="ECO:0000313" key="7">
    <source>
        <dbReference type="Proteomes" id="UP000304928"/>
    </source>
</evidence>
<dbReference type="PANTHER" id="PTHR43162:SF1">
    <property type="entry name" value="PRESTALK A DIFFERENTIATION PROTEIN A"/>
    <property type="match status" value="1"/>
</dbReference>
<reference evidence="6 7" key="1">
    <citation type="submission" date="2018-10" db="EMBL/GenBank/DDBJ databases">
        <title>Fifty Aureobasidium pullulans genomes reveal a recombining polyextremotolerant generalist.</title>
        <authorList>
            <person name="Gostincar C."/>
            <person name="Turk M."/>
            <person name="Zajc J."/>
            <person name="Gunde-Cimerman N."/>
        </authorList>
    </citation>
    <scope>NUCLEOTIDE SEQUENCE [LARGE SCALE GENOMIC DNA]</scope>
    <source>
        <strain evidence="6 7">EXF-10507</strain>
    </source>
</reference>
<dbReference type="Gene3D" id="3.40.50.720">
    <property type="entry name" value="NAD(P)-binding Rossmann-like Domain"/>
    <property type="match status" value="1"/>
</dbReference>
<comment type="pathway">
    <text evidence="1">Alkaloid biosynthesis; ergot alkaloid biosynthesis.</text>
</comment>
<feature type="domain" description="NmrA-like" evidence="5">
    <location>
        <begin position="124"/>
        <end position="249"/>
    </location>
</feature>
<keyword evidence="3" id="KW-0017">Alkaloid metabolism</keyword>
<protein>
    <submittedName>
        <fullName evidence="6">NAD(P)-binding protein</fullName>
    </submittedName>
</protein>
<gene>
    <name evidence="6" type="ORF">D6D15_07206</name>
</gene>
<name>A0A4S9B205_AURPU</name>
<sequence length="287" mass="32071">MAILLTGGTGKTSLHLASLLQQANIPFLLTSRRGPSASSLPTVKFDWNDETTWINAFTHQFPESERITAVYLLSGELAEPAPLLNKFIDLAHNEYGVKRFVLCSGSTAEIGGPYHGKIWQKLHDEKLEYCVLRPSWFMENFSSPGQGHFETIKYKNTILSACADGKIPFVSAEDIARVAFHALTDATPHNRSYRILGPELLTYDQIAEKLSIHLSKKITHVKLSPEQRIQGFKDVGLPSHMSSFLTNLEIMAAEGKEAWEGNDVQLVTGRKPISFDAFVQNNKQVWD</sequence>
<proteinExistence type="inferred from homology"/>